<evidence type="ECO:0000256" key="4">
    <source>
        <dbReference type="ARBA" id="ARBA00014657"/>
    </source>
</evidence>
<dbReference type="PROSITE" id="PS52004">
    <property type="entry name" value="KS3_2"/>
    <property type="match status" value="1"/>
</dbReference>
<evidence type="ECO:0000256" key="13">
    <source>
        <dbReference type="ARBA" id="ARBA00047659"/>
    </source>
</evidence>
<reference evidence="19 20" key="1">
    <citation type="journal article" date="2017" name="Nature">
        <title>Atmospheric trace gases support primary production in Antarctic desert surface soil.</title>
        <authorList>
            <person name="Ji M."/>
            <person name="Greening C."/>
            <person name="Vanwonterghem I."/>
            <person name="Carere C.R."/>
            <person name="Bay S.K."/>
            <person name="Steen J.A."/>
            <person name="Montgomery K."/>
            <person name="Lines T."/>
            <person name="Beardall J."/>
            <person name="van Dorst J."/>
            <person name="Snape I."/>
            <person name="Stott M.B."/>
            <person name="Hugenholtz P."/>
            <person name="Ferrari B.C."/>
        </authorList>
    </citation>
    <scope>NUCLEOTIDE SEQUENCE [LARGE SCALE GENOMIC DNA]</scope>
    <source>
        <strain evidence="19">RRmetagenome_bin12</strain>
    </source>
</reference>
<dbReference type="InterPro" id="IPR020841">
    <property type="entry name" value="PKS_Beta-ketoAc_synthase_dom"/>
</dbReference>
<comment type="catalytic activity">
    <reaction evidence="12 14">
        <text>(9Z)-hexadecenoyl-[ACP] + malonyl-[ACP] + H(+) = 3-oxo-(11Z)-octadecenoyl-[ACP] + holo-[ACP] + CO2</text>
        <dbReference type="Rhea" id="RHEA:55040"/>
        <dbReference type="Rhea" id="RHEA-COMP:9623"/>
        <dbReference type="Rhea" id="RHEA-COMP:9685"/>
        <dbReference type="Rhea" id="RHEA-COMP:10800"/>
        <dbReference type="Rhea" id="RHEA-COMP:14074"/>
        <dbReference type="ChEBI" id="CHEBI:15378"/>
        <dbReference type="ChEBI" id="CHEBI:16526"/>
        <dbReference type="ChEBI" id="CHEBI:64479"/>
        <dbReference type="ChEBI" id="CHEBI:78449"/>
        <dbReference type="ChEBI" id="CHEBI:83989"/>
        <dbReference type="ChEBI" id="CHEBI:138538"/>
        <dbReference type="EC" id="2.3.1.179"/>
    </reaction>
</comment>
<dbReference type="Pfam" id="PF00109">
    <property type="entry name" value="ketoacyl-synt"/>
    <property type="match status" value="1"/>
</dbReference>
<dbReference type="SUPFAM" id="SSF53901">
    <property type="entry name" value="Thiolase-like"/>
    <property type="match status" value="2"/>
</dbReference>
<comment type="caution">
    <text evidence="19">The sequence shown here is derived from an EMBL/GenBank/DDBJ whole genome shotgun (WGS) entry which is preliminary data.</text>
</comment>
<evidence type="ECO:0000259" key="17">
    <source>
        <dbReference type="PROSITE" id="PS52004"/>
    </source>
</evidence>
<evidence type="ECO:0000256" key="3">
    <source>
        <dbReference type="ARBA" id="ARBA00012356"/>
    </source>
</evidence>
<dbReference type="InterPro" id="IPR016039">
    <property type="entry name" value="Thiolase-like"/>
</dbReference>
<evidence type="ECO:0000256" key="9">
    <source>
        <dbReference type="ARBA" id="ARBA00023160"/>
    </source>
</evidence>
<accession>A0A2W5Z3N3</accession>
<keyword evidence="6 14" id="KW-0808">Transferase</keyword>
<dbReference type="Gene3D" id="3.40.47.10">
    <property type="match status" value="1"/>
</dbReference>
<evidence type="ECO:0000256" key="16">
    <source>
        <dbReference type="RuleBase" id="RU003694"/>
    </source>
</evidence>
<protein>
    <recommendedName>
        <fullName evidence="4 14">3-oxoacyl-[acyl-carrier-protein] synthase 2</fullName>
        <ecNumber evidence="3 14">2.3.1.179</ecNumber>
    </recommendedName>
</protein>
<evidence type="ECO:0000256" key="15">
    <source>
        <dbReference type="PIRSR" id="PIRSR000447-1"/>
    </source>
</evidence>
<dbReference type="AlphaFoldDB" id="A0A2W5Z3N3"/>
<accession>A0A934N0G5</accession>
<keyword evidence="5 14" id="KW-0444">Lipid biosynthesis</keyword>
<dbReference type="PIRSF" id="PIRSF000447">
    <property type="entry name" value="KAS_II"/>
    <property type="match status" value="1"/>
</dbReference>
<evidence type="ECO:0000256" key="1">
    <source>
        <dbReference type="ARBA" id="ARBA00005194"/>
    </source>
</evidence>
<dbReference type="EMBL" id="JAEKNS010000134">
    <property type="protein sequence ID" value="MBJ7595805.1"/>
    <property type="molecule type" value="Genomic_DNA"/>
</dbReference>
<dbReference type="Proteomes" id="UP000606991">
    <property type="component" value="Unassembled WGS sequence"/>
</dbReference>
<evidence type="ECO:0000256" key="2">
    <source>
        <dbReference type="ARBA" id="ARBA00008467"/>
    </source>
</evidence>
<comment type="similarity">
    <text evidence="2 14 16">Belongs to the thiolase-like superfamily. Beta-ketoacyl-ACP synthases family.</text>
</comment>
<evidence type="ECO:0000256" key="7">
    <source>
        <dbReference type="ARBA" id="ARBA00022832"/>
    </source>
</evidence>
<dbReference type="InterPro" id="IPR014031">
    <property type="entry name" value="Ketoacyl_synth_C"/>
</dbReference>
<dbReference type="PANTHER" id="PTHR11712:SF336">
    <property type="entry name" value="3-OXOACYL-[ACYL-CARRIER-PROTEIN] SYNTHASE, MITOCHONDRIAL"/>
    <property type="match status" value="1"/>
</dbReference>
<dbReference type="NCBIfam" id="NF005589">
    <property type="entry name" value="PRK07314.1"/>
    <property type="match status" value="1"/>
</dbReference>
<comment type="pathway">
    <text evidence="1 14">Lipid metabolism; fatty acid biosynthesis.</text>
</comment>
<name>A0A2W5Z3N3_9BACT</name>
<reference evidence="19" key="2">
    <citation type="submission" date="2018-05" db="EMBL/GenBank/DDBJ databases">
        <authorList>
            <person name="Ferrari B."/>
        </authorList>
    </citation>
    <scope>NUCLEOTIDE SEQUENCE</scope>
    <source>
        <strain evidence="19">RRmetagenome_bin12</strain>
    </source>
</reference>
<dbReference type="PANTHER" id="PTHR11712">
    <property type="entry name" value="POLYKETIDE SYNTHASE-RELATED"/>
    <property type="match status" value="1"/>
</dbReference>
<dbReference type="GO" id="GO:0005829">
    <property type="term" value="C:cytosol"/>
    <property type="evidence" value="ECO:0007669"/>
    <property type="project" value="TreeGrafter"/>
</dbReference>
<evidence type="ECO:0000313" key="18">
    <source>
        <dbReference type="EMBL" id="MBJ7595805.1"/>
    </source>
</evidence>
<evidence type="ECO:0000256" key="14">
    <source>
        <dbReference type="PIRNR" id="PIRNR000447"/>
    </source>
</evidence>
<keyword evidence="10 14" id="KW-0012">Acyltransferase</keyword>
<dbReference type="NCBIfam" id="TIGR03150">
    <property type="entry name" value="fabF"/>
    <property type="match status" value="1"/>
</dbReference>
<dbReference type="GO" id="GO:0004315">
    <property type="term" value="F:3-oxoacyl-[acyl-carrier-protein] synthase activity"/>
    <property type="evidence" value="ECO:0007669"/>
    <property type="project" value="UniProtKB-UniRule"/>
</dbReference>
<dbReference type="SMART" id="SM00825">
    <property type="entry name" value="PKS_KS"/>
    <property type="match status" value="1"/>
</dbReference>
<dbReference type="CDD" id="cd00834">
    <property type="entry name" value="KAS_I_II"/>
    <property type="match status" value="1"/>
</dbReference>
<keyword evidence="8" id="KW-0443">Lipid metabolism</keyword>
<evidence type="ECO:0000313" key="20">
    <source>
        <dbReference type="Proteomes" id="UP000248724"/>
    </source>
</evidence>
<dbReference type="InterPro" id="IPR000794">
    <property type="entry name" value="Beta-ketoacyl_synthase"/>
</dbReference>
<dbReference type="FunFam" id="3.40.47.10:FF:000029">
    <property type="entry name" value="3-oxoacyl-[acyl-carrier-protein] synthase 1"/>
    <property type="match status" value="1"/>
</dbReference>
<dbReference type="InterPro" id="IPR017568">
    <property type="entry name" value="3-oxoacyl-ACP_synth-2"/>
</dbReference>
<sequence>MRGSSTPGTRARRGGFVPSAGGVRVVVTGVGMVTPVGNTADTTWAALRAGHSGVGAITHFNATGFPARIAGEVKGFDAAALIGVKEARRSSRPIHFAMVAAREAVADSRLDISSMADDVAVCIGSGVGGQEILERATRVVDSTGPSRVSPFAAAAALIDMAPGMVAIDLGARGPNIGIVSACASGADAVGQGAEWIRRGDATAVLAGGTEAAITATGMAMFAAARALSTRNDDPKRASRPFDRDRDGFVSAEGAAVLVLEEREHALARSARVYGEIAGYSATSDAHHITAPDPTGQGAVRCVHRAIERAGIEPAAIDYVNAHGTGTALNDIAETRALKKVFGEAAYAVPISSTKSMTGHLLGAAGAFEAIVSLLAMRDGFIPPTINLDNPAPECDLDYVPHTGREAQLRHVMSTSFGFGGHNACLVFSRDADFTGTGGGT</sequence>
<evidence type="ECO:0000256" key="6">
    <source>
        <dbReference type="ARBA" id="ARBA00022679"/>
    </source>
</evidence>
<dbReference type="PROSITE" id="PS00606">
    <property type="entry name" value="KS3_1"/>
    <property type="match status" value="1"/>
</dbReference>
<evidence type="ECO:0000313" key="19">
    <source>
        <dbReference type="EMBL" id="PZR79872.1"/>
    </source>
</evidence>
<dbReference type="Proteomes" id="UP000248724">
    <property type="component" value="Unassembled WGS sequence"/>
</dbReference>
<gene>
    <name evidence="19" type="primary">fabF</name>
    <name evidence="19" type="ORF">DLM65_09605</name>
    <name evidence="18" type="ORF">JF886_13290</name>
</gene>
<dbReference type="InterPro" id="IPR018201">
    <property type="entry name" value="Ketoacyl_synth_AS"/>
</dbReference>
<keyword evidence="9 14" id="KW-0275">Fatty acid biosynthesis</keyword>
<dbReference type="GO" id="GO:0030497">
    <property type="term" value="P:fatty acid elongation"/>
    <property type="evidence" value="ECO:0007669"/>
    <property type="project" value="UniProtKB-ARBA"/>
</dbReference>
<evidence type="ECO:0000256" key="12">
    <source>
        <dbReference type="ARBA" id="ARBA00047318"/>
    </source>
</evidence>
<reference evidence="18 21" key="3">
    <citation type="submission" date="2020-10" db="EMBL/GenBank/DDBJ databases">
        <title>Ca. Dormibacterota MAGs.</title>
        <authorList>
            <person name="Montgomery K."/>
        </authorList>
    </citation>
    <scope>NUCLEOTIDE SEQUENCE [LARGE SCALE GENOMIC DNA]</scope>
    <source>
        <strain evidence="18">SC8812_S17_18</strain>
    </source>
</reference>
<comment type="catalytic activity">
    <reaction evidence="13 14">
        <text>a fatty acyl-[ACP] + malonyl-[ACP] + H(+) = a 3-oxoacyl-[ACP] + holo-[ACP] + CO2</text>
        <dbReference type="Rhea" id="RHEA:22836"/>
        <dbReference type="Rhea" id="RHEA-COMP:9623"/>
        <dbReference type="Rhea" id="RHEA-COMP:9685"/>
        <dbReference type="Rhea" id="RHEA-COMP:9916"/>
        <dbReference type="Rhea" id="RHEA-COMP:14125"/>
        <dbReference type="ChEBI" id="CHEBI:15378"/>
        <dbReference type="ChEBI" id="CHEBI:16526"/>
        <dbReference type="ChEBI" id="CHEBI:64479"/>
        <dbReference type="ChEBI" id="CHEBI:78449"/>
        <dbReference type="ChEBI" id="CHEBI:78776"/>
        <dbReference type="ChEBI" id="CHEBI:138651"/>
    </reaction>
</comment>
<feature type="active site" description="For beta-ketoacyl synthase activity" evidence="15">
    <location>
        <position position="182"/>
    </location>
</feature>
<comment type="function">
    <text evidence="11 14">Involved in the type II fatty acid elongation cycle. Catalyzes the elongation of a wide range of acyl-ACP by the addition of two carbons from malonyl-ACP to an acyl acceptor. Can efficiently catalyze the conversion of palmitoleoyl-ACP (cis-hexadec-9-enoyl-ACP) to cis-vaccenoyl-ACP (cis-octadec-11-enoyl-ACP), an essential step in the thermal regulation of fatty acid composition.</text>
</comment>
<proteinExistence type="inferred from homology"/>
<dbReference type="FunFam" id="3.40.47.10:FF:000018">
    <property type="entry name" value="3-oxoacyl-[acyl-carrier-protein] synthase 2"/>
    <property type="match status" value="1"/>
</dbReference>
<keyword evidence="7" id="KW-0276">Fatty acid metabolism</keyword>
<dbReference type="UniPathway" id="UPA00094"/>
<evidence type="ECO:0000256" key="8">
    <source>
        <dbReference type="ARBA" id="ARBA00023098"/>
    </source>
</evidence>
<evidence type="ECO:0000256" key="11">
    <source>
        <dbReference type="ARBA" id="ARBA00024006"/>
    </source>
</evidence>
<evidence type="ECO:0000256" key="10">
    <source>
        <dbReference type="ARBA" id="ARBA00023315"/>
    </source>
</evidence>
<dbReference type="EMBL" id="QHBU01000186">
    <property type="protein sequence ID" value="PZR79872.1"/>
    <property type="molecule type" value="Genomic_DNA"/>
</dbReference>
<feature type="domain" description="Ketosynthase family 3 (KS3)" evidence="17">
    <location>
        <begin position="22"/>
        <end position="429"/>
    </location>
</feature>
<evidence type="ECO:0000313" key="21">
    <source>
        <dbReference type="Proteomes" id="UP000606991"/>
    </source>
</evidence>
<organism evidence="19 20">
    <name type="scientific">Candidatus Aeolococcus gillhamiae</name>
    <dbReference type="NCBI Taxonomy" id="3127015"/>
    <lineage>
        <taxon>Bacteria</taxon>
        <taxon>Bacillati</taxon>
        <taxon>Candidatus Dormiibacterota</taxon>
        <taxon>Candidatus Dormibacteria</taxon>
        <taxon>Candidatus Aeolococcales</taxon>
        <taxon>Candidatus Aeolococcaceae</taxon>
        <taxon>Candidatus Aeolococcus</taxon>
    </lineage>
</organism>
<dbReference type="InterPro" id="IPR014030">
    <property type="entry name" value="Ketoacyl_synth_N"/>
</dbReference>
<dbReference type="EC" id="2.3.1.179" evidence="3 14"/>
<evidence type="ECO:0000256" key="5">
    <source>
        <dbReference type="ARBA" id="ARBA00022516"/>
    </source>
</evidence>
<dbReference type="Pfam" id="PF02801">
    <property type="entry name" value="Ketoacyl-synt_C"/>
    <property type="match status" value="1"/>
</dbReference>